<proteinExistence type="inferred from homology"/>
<keyword evidence="3 6" id="KW-0378">Hydrolase</keyword>
<dbReference type="SUPFAM" id="SSF49785">
    <property type="entry name" value="Galactose-binding domain-like"/>
    <property type="match status" value="1"/>
</dbReference>
<sequence length="691" mass="74709">MAKSNTSVITLNGNQLDTAAQRPLLGALGLQPETASTSNHILVQTKQPLSLQQELELEGIGVKILEYVSTNTYMCELKERNTLPVINGLDYVSWVNDYLDQFVVDLSLKSSDYVADQSPFPTVPKNRSSHLVDIGLHKHVDSDAPDLQKKIGAVAHADPDLLEVAGNKIRVRVENQYLDDLAAVDEVRVIEPVHTPRLFNDRARAIMGAPVEVNGTEFQGDGEFVAVADTGFDVGRKNDVHSAFTGRVSRLYALGRPGRSCDPDGHGTHVCGSVLGDGNSAAMGGDIRGTAPGAKLVMQSLLDRRNGLGGIPSNLYDLFLPPYRDDQSQAEDRAPARIHTNSWGSSAFDGGQLPYNQSSEAIDRFVWDHKDMLILFAAGNSGVDVDRNGVIDPQQIGAEGAAKNCITVGASENNRPEIPIRYGSRWPRGPITADLMADRPDGMAAFSSRGPTKQERIKPDIVAPGTAILSARSRKLMNAEVGFGHSNDREWWFLAGTSMATPLVAGGAAVLRESLVKNRTPQPTAALIKALLINGAVELTGQYIPSEAGPSPNGSSGFGRVNLSKSVILPSQGDGGFIEGEPLAQGQHKEFEVNIPLGKESSTLKVTLVWTDPPGTELQNDLDLIVIGPDGKEKHGNMGDSSGFDRKNNVEQVVWKGLQPGSTVKIRVHAFRIFQRYHNQPYAVVWTINRH</sequence>
<dbReference type="InterPro" id="IPR015500">
    <property type="entry name" value="Peptidase_S8_subtilisin-rel"/>
</dbReference>
<protein>
    <recommendedName>
        <fullName evidence="7">Peptidase S8/S53 domain-containing protein</fullName>
    </recommendedName>
</protein>
<organism evidence="8 9">
    <name type="scientific">Aspergillus carbonarius (strain ITEM 5010)</name>
    <dbReference type="NCBI Taxonomy" id="602072"/>
    <lineage>
        <taxon>Eukaryota</taxon>
        <taxon>Fungi</taxon>
        <taxon>Dikarya</taxon>
        <taxon>Ascomycota</taxon>
        <taxon>Pezizomycotina</taxon>
        <taxon>Eurotiomycetes</taxon>
        <taxon>Eurotiomycetidae</taxon>
        <taxon>Eurotiales</taxon>
        <taxon>Aspergillaceae</taxon>
        <taxon>Aspergillus</taxon>
        <taxon>Aspergillus subgen. Circumdati</taxon>
    </lineage>
</organism>
<dbReference type="Proteomes" id="UP000188318">
    <property type="component" value="Unassembled WGS sequence"/>
</dbReference>
<keyword evidence="1 6" id="KW-0645">Protease</keyword>
<dbReference type="InterPro" id="IPR036852">
    <property type="entry name" value="Peptidase_S8/S53_dom_sf"/>
</dbReference>
<dbReference type="Gene3D" id="2.60.120.380">
    <property type="match status" value="1"/>
</dbReference>
<dbReference type="VEuPathDB" id="FungiDB:ASPCADRAFT_179745"/>
<dbReference type="PROSITE" id="PS51892">
    <property type="entry name" value="SUBTILASE"/>
    <property type="match status" value="1"/>
</dbReference>
<dbReference type="PANTHER" id="PTHR43399">
    <property type="entry name" value="SUBTILISIN-RELATED"/>
    <property type="match status" value="1"/>
</dbReference>
<keyword evidence="5" id="KW-0865">Zymogen</keyword>
<keyword evidence="9" id="KW-1185">Reference proteome</keyword>
<evidence type="ECO:0000256" key="1">
    <source>
        <dbReference type="ARBA" id="ARBA00022670"/>
    </source>
</evidence>
<dbReference type="STRING" id="602072.A0A1R3R6J4"/>
<dbReference type="Pfam" id="PF00082">
    <property type="entry name" value="Peptidase_S8"/>
    <property type="match status" value="1"/>
</dbReference>
<dbReference type="InterPro" id="IPR051048">
    <property type="entry name" value="Peptidase_S8/S53_subtilisin"/>
</dbReference>
<dbReference type="GO" id="GO:0006508">
    <property type="term" value="P:proteolysis"/>
    <property type="evidence" value="ECO:0007669"/>
    <property type="project" value="UniProtKB-KW"/>
</dbReference>
<evidence type="ECO:0000256" key="2">
    <source>
        <dbReference type="ARBA" id="ARBA00022729"/>
    </source>
</evidence>
<accession>A0A1R3R6J4</accession>
<dbReference type="InterPro" id="IPR034058">
    <property type="entry name" value="TagA/B/C/D_pept_dom"/>
</dbReference>
<dbReference type="InterPro" id="IPR022398">
    <property type="entry name" value="Peptidase_S8_His-AS"/>
</dbReference>
<evidence type="ECO:0000259" key="7">
    <source>
        <dbReference type="Pfam" id="PF00082"/>
    </source>
</evidence>
<dbReference type="InterPro" id="IPR008979">
    <property type="entry name" value="Galactose-bd-like_sf"/>
</dbReference>
<evidence type="ECO:0000256" key="3">
    <source>
        <dbReference type="ARBA" id="ARBA00022801"/>
    </source>
</evidence>
<reference evidence="9" key="1">
    <citation type="journal article" date="2017" name="Genome Biol.">
        <title>Comparative genomics reveals high biological diversity and specific adaptations in the industrially and medically important fungal genus Aspergillus.</title>
        <authorList>
            <person name="de Vries R.P."/>
            <person name="Riley R."/>
            <person name="Wiebenga A."/>
            <person name="Aguilar-Osorio G."/>
            <person name="Amillis S."/>
            <person name="Uchima C.A."/>
            <person name="Anderluh G."/>
            <person name="Asadollahi M."/>
            <person name="Askin M."/>
            <person name="Barry K."/>
            <person name="Battaglia E."/>
            <person name="Bayram O."/>
            <person name="Benocci T."/>
            <person name="Braus-Stromeyer S.A."/>
            <person name="Caldana C."/>
            <person name="Canovas D."/>
            <person name="Cerqueira G.C."/>
            <person name="Chen F."/>
            <person name="Chen W."/>
            <person name="Choi C."/>
            <person name="Clum A."/>
            <person name="Dos Santos R.A."/>
            <person name="Damasio A.R."/>
            <person name="Diallinas G."/>
            <person name="Emri T."/>
            <person name="Fekete E."/>
            <person name="Flipphi M."/>
            <person name="Freyberg S."/>
            <person name="Gallo A."/>
            <person name="Gournas C."/>
            <person name="Habgood R."/>
            <person name="Hainaut M."/>
            <person name="Harispe M.L."/>
            <person name="Henrissat B."/>
            <person name="Hilden K.S."/>
            <person name="Hope R."/>
            <person name="Hossain A."/>
            <person name="Karabika E."/>
            <person name="Karaffa L."/>
            <person name="Karanyi Z."/>
            <person name="Krasevec N."/>
            <person name="Kuo A."/>
            <person name="Kusch H."/>
            <person name="LaButti K."/>
            <person name="Lagendijk E.L."/>
            <person name="Lapidus A."/>
            <person name="Levasseur A."/>
            <person name="Lindquist E."/>
            <person name="Lipzen A."/>
            <person name="Logrieco A.F."/>
            <person name="MacCabe A."/>
            <person name="Maekelae M.R."/>
            <person name="Malavazi I."/>
            <person name="Melin P."/>
            <person name="Meyer V."/>
            <person name="Mielnichuk N."/>
            <person name="Miskei M."/>
            <person name="Molnar A.P."/>
            <person name="Mule G."/>
            <person name="Ngan C.Y."/>
            <person name="Orejas M."/>
            <person name="Orosz E."/>
            <person name="Ouedraogo J.P."/>
            <person name="Overkamp K.M."/>
            <person name="Park H.-S."/>
            <person name="Perrone G."/>
            <person name="Piumi F."/>
            <person name="Punt P.J."/>
            <person name="Ram A.F."/>
            <person name="Ramon A."/>
            <person name="Rauscher S."/>
            <person name="Record E."/>
            <person name="Riano-Pachon D.M."/>
            <person name="Robert V."/>
            <person name="Roehrig J."/>
            <person name="Ruller R."/>
            <person name="Salamov A."/>
            <person name="Salih N.S."/>
            <person name="Samson R.A."/>
            <person name="Sandor E."/>
            <person name="Sanguinetti M."/>
            <person name="Schuetze T."/>
            <person name="Sepcic K."/>
            <person name="Shelest E."/>
            <person name="Sherlock G."/>
            <person name="Sophianopoulou V."/>
            <person name="Squina F.M."/>
            <person name="Sun H."/>
            <person name="Susca A."/>
            <person name="Todd R.B."/>
            <person name="Tsang A."/>
            <person name="Unkles S.E."/>
            <person name="van de Wiele N."/>
            <person name="van Rossen-Uffink D."/>
            <person name="Oliveira J.V."/>
            <person name="Vesth T.C."/>
            <person name="Visser J."/>
            <person name="Yu J.-H."/>
            <person name="Zhou M."/>
            <person name="Andersen M.R."/>
            <person name="Archer D.B."/>
            <person name="Baker S.E."/>
            <person name="Benoit I."/>
            <person name="Brakhage A.A."/>
            <person name="Braus G.H."/>
            <person name="Fischer R."/>
            <person name="Frisvad J.C."/>
            <person name="Goldman G.H."/>
            <person name="Houbraken J."/>
            <person name="Oakley B."/>
            <person name="Pocsi I."/>
            <person name="Scazzocchio C."/>
            <person name="Seiboth B."/>
            <person name="vanKuyk P.A."/>
            <person name="Wortman J."/>
            <person name="Dyer P.S."/>
            <person name="Grigoriev I.V."/>
        </authorList>
    </citation>
    <scope>NUCLEOTIDE SEQUENCE [LARGE SCALE GENOMIC DNA]</scope>
    <source>
        <strain evidence="9">ITEM 5010</strain>
    </source>
</reference>
<feature type="active site" description="Charge relay system" evidence="6">
    <location>
        <position position="498"/>
    </location>
</feature>
<dbReference type="GO" id="GO:0004252">
    <property type="term" value="F:serine-type endopeptidase activity"/>
    <property type="evidence" value="ECO:0007669"/>
    <property type="project" value="UniProtKB-UniRule"/>
</dbReference>
<dbReference type="InterPro" id="IPR023828">
    <property type="entry name" value="Peptidase_S8_Ser-AS"/>
</dbReference>
<dbReference type="PROSITE" id="PS00138">
    <property type="entry name" value="SUBTILASE_SER"/>
    <property type="match status" value="1"/>
</dbReference>
<gene>
    <name evidence="8" type="ORF">ASPCADRAFT_179745</name>
</gene>
<evidence type="ECO:0000256" key="4">
    <source>
        <dbReference type="ARBA" id="ARBA00022825"/>
    </source>
</evidence>
<feature type="domain" description="Peptidase S8/S53" evidence="7">
    <location>
        <begin position="220"/>
        <end position="544"/>
    </location>
</feature>
<dbReference type="SUPFAM" id="SSF52743">
    <property type="entry name" value="Subtilisin-like"/>
    <property type="match status" value="1"/>
</dbReference>
<dbReference type="EMBL" id="KV907595">
    <property type="protein sequence ID" value="OOF90089.1"/>
    <property type="molecule type" value="Genomic_DNA"/>
</dbReference>
<evidence type="ECO:0000313" key="9">
    <source>
        <dbReference type="Proteomes" id="UP000188318"/>
    </source>
</evidence>
<dbReference type="PROSITE" id="PS00137">
    <property type="entry name" value="SUBTILASE_HIS"/>
    <property type="match status" value="1"/>
</dbReference>
<name>A0A1R3R6J4_ASPC5</name>
<keyword evidence="2" id="KW-0732">Signal</keyword>
<evidence type="ECO:0000313" key="8">
    <source>
        <dbReference type="EMBL" id="OOF90089.1"/>
    </source>
</evidence>
<dbReference type="AlphaFoldDB" id="A0A1R3R6J4"/>
<dbReference type="InterPro" id="IPR000209">
    <property type="entry name" value="Peptidase_S8/S53_dom"/>
</dbReference>
<dbReference type="OMA" id="RHGNMGE"/>
<comment type="similarity">
    <text evidence="6">Belongs to the peptidase S8 family.</text>
</comment>
<dbReference type="Gene3D" id="3.40.50.200">
    <property type="entry name" value="Peptidase S8/S53 domain"/>
    <property type="match status" value="1"/>
</dbReference>
<dbReference type="PRINTS" id="PR00723">
    <property type="entry name" value="SUBTILISIN"/>
</dbReference>
<dbReference type="PANTHER" id="PTHR43399:SF5">
    <property type="entry name" value="PEPTIDASE S8 FAMILY WITH PROTEASE-ASSOCIATED DOMAIN"/>
    <property type="match status" value="1"/>
</dbReference>
<dbReference type="OrthoDB" id="10256524at2759"/>
<keyword evidence="4 6" id="KW-0720">Serine protease</keyword>
<evidence type="ECO:0000256" key="6">
    <source>
        <dbReference type="PROSITE-ProRule" id="PRU01240"/>
    </source>
</evidence>
<evidence type="ECO:0000256" key="5">
    <source>
        <dbReference type="ARBA" id="ARBA00023145"/>
    </source>
</evidence>
<feature type="active site" description="Charge relay system" evidence="6">
    <location>
        <position position="229"/>
    </location>
</feature>
<feature type="active site" description="Charge relay system" evidence="6">
    <location>
        <position position="266"/>
    </location>
</feature>
<dbReference type="CDD" id="cd04842">
    <property type="entry name" value="Peptidases_S8_Kp43_protease"/>
    <property type="match status" value="1"/>
</dbReference>